<sequence>MTSTTSGDSTAWRLRCRTCDITTGGLTWVALLAIGGGPSCPACGSSEVTAQDPATGSAITFPRPLVPPVEWWQCCNCGGTGLDSHGDTCPHCSGLGHC</sequence>
<comment type="caution">
    <text evidence="1">The sequence shown here is derived from an EMBL/GenBank/DDBJ whole genome shotgun (WGS) entry which is preliminary data.</text>
</comment>
<reference evidence="2" key="1">
    <citation type="journal article" date="2019" name="Int. J. Syst. Evol. Microbiol.">
        <title>The Global Catalogue of Microorganisms (GCM) 10K type strain sequencing project: providing services to taxonomists for standard genome sequencing and annotation.</title>
        <authorList>
            <consortium name="The Broad Institute Genomics Platform"/>
            <consortium name="The Broad Institute Genome Sequencing Center for Infectious Disease"/>
            <person name="Wu L."/>
            <person name="Ma J."/>
        </authorList>
    </citation>
    <scope>NUCLEOTIDE SEQUENCE [LARGE SCALE GENOMIC DNA]</scope>
    <source>
        <strain evidence="2">JCM 3325</strain>
    </source>
</reference>
<dbReference type="EMBL" id="BAAARW010000045">
    <property type="protein sequence ID" value="GAA2456994.1"/>
    <property type="molecule type" value="Genomic_DNA"/>
</dbReference>
<evidence type="ECO:0008006" key="3">
    <source>
        <dbReference type="Google" id="ProtNLM"/>
    </source>
</evidence>
<keyword evidence="2" id="KW-1185">Reference proteome</keyword>
<organism evidence="1 2">
    <name type="scientific">Actinomadura vinacea</name>
    <dbReference type="NCBI Taxonomy" id="115336"/>
    <lineage>
        <taxon>Bacteria</taxon>
        <taxon>Bacillati</taxon>
        <taxon>Actinomycetota</taxon>
        <taxon>Actinomycetes</taxon>
        <taxon>Streptosporangiales</taxon>
        <taxon>Thermomonosporaceae</taxon>
        <taxon>Actinomadura</taxon>
    </lineage>
</organism>
<proteinExistence type="predicted"/>
<name>A0ABP5XIG9_9ACTN</name>
<accession>A0ABP5XIG9</accession>
<evidence type="ECO:0000313" key="1">
    <source>
        <dbReference type="EMBL" id="GAA2456994.1"/>
    </source>
</evidence>
<evidence type="ECO:0000313" key="2">
    <source>
        <dbReference type="Proteomes" id="UP001501231"/>
    </source>
</evidence>
<dbReference type="RefSeq" id="WP_344598015.1">
    <property type="nucleotide sequence ID" value="NZ_BAAARW010000045.1"/>
</dbReference>
<dbReference type="Proteomes" id="UP001501231">
    <property type="component" value="Unassembled WGS sequence"/>
</dbReference>
<gene>
    <name evidence="1" type="ORF">GCM10010191_90740</name>
</gene>
<protein>
    <recommendedName>
        <fullName evidence="3">Small CPxCG-related zinc finger protein</fullName>
    </recommendedName>
</protein>